<reference evidence="2" key="1">
    <citation type="journal article" date="2022" name="Mol. Ecol. Resour.">
        <title>The genomes of chicory, endive, great burdock and yacon provide insights into Asteraceae palaeo-polyploidization history and plant inulin production.</title>
        <authorList>
            <person name="Fan W."/>
            <person name="Wang S."/>
            <person name="Wang H."/>
            <person name="Wang A."/>
            <person name="Jiang F."/>
            <person name="Liu H."/>
            <person name="Zhao H."/>
            <person name="Xu D."/>
            <person name="Zhang Y."/>
        </authorList>
    </citation>
    <scope>NUCLEOTIDE SEQUENCE [LARGE SCALE GENOMIC DNA]</scope>
    <source>
        <strain evidence="2">cv. Niubang</strain>
    </source>
</reference>
<organism evidence="1 2">
    <name type="scientific">Arctium lappa</name>
    <name type="common">Greater burdock</name>
    <name type="synonym">Lappa major</name>
    <dbReference type="NCBI Taxonomy" id="4217"/>
    <lineage>
        <taxon>Eukaryota</taxon>
        <taxon>Viridiplantae</taxon>
        <taxon>Streptophyta</taxon>
        <taxon>Embryophyta</taxon>
        <taxon>Tracheophyta</taxon>
        <taxon>Spermatophyta</taxon>
        <taxon>Magnoliopsida</taxon>
        <taxon>eudicotyledons</taxon>
        <taxon>Gunneridae</taxon>
        <taxon>Pentapetalae</taxon>
        <taxon>asterids</taxon>
        <taxon>campanulids</taxon>
        <taxon>Asterales</taxon>
        <taxon>Asteraceae</taxon>
        <taxon>Carduoideae</taxon>
        <taxon>Cardueae</taxon>
        <taxon>Arctiinae</taxon>
        <taxon>Arctium</taxon>
    </lineage>
</organism>
<sequence length="104" mass="11938">MFWVLLGYGIQLLSTDVFRVSIKPLGLEELVSAQMLSLLLEFAAVLCKKIGLWVWSDTDSNFPMEMDMDPYPHDDDDILTPVSFLRHQTEYVCIPFPSLIVSQR</sequence>
<protein>
    <submittedName>
        <fullName evidence="1">Uncharacterized protein</fullName>
    </submittedName>
</protein>
<gene>
    <name evidence="1" type="ORF">L6452_37100</name>
</gene>
<name>A0ACB8Y246_ARCLA</name>
<dbReference type="Proteomes" id="UP001055879">
    <property type="component" value="Linkage Group LG14"/>
</dbReference>
<dbReference type="EMBL" id="CM042060">
    <property type="protein sequence ID" value="KAI3677830.1"/>
    <property type="molecule type" value="Genomic_DNA"/>
</dbReference>
<proteinExistence type="predicted"/>
<reference evidence="1 2" key="2">
    <citation type="journal article" date="2022" name="Mol. Ecol. Resour.">
        <title>The genomes of chicory, endive, great burdock and yacon provide insights into Asteraceae paleo-polyploidization history and plant inulin production.</title>
        <authorList>
            <person name="Fan W."/>
            <person name="Wang S."/>
            <person name="Wang H."/>
            <person name="Wang A."/>
            <person name="Jiang F."/>
            <person name="Liu H."/>
            <person name="Zhao H."/>
            <person name="Xu D."/>
            <person name="Zhang Y."/>
        </authorList>
    </citation>
    <scope>NUCLEOTIDE SEQUENCE [LARGE SCALE GENOMIC DNA]</scope>
    <source>
        <strain evidence="2">cv. Niubang</strain>
    </source>
</reference>
<keyword evidence="2" id="KW-1185">Reference proteome</keyword>
<evidence type="ECO:0000313" key="1">
    <source>
        <dbReference type="EMBL" id="KAI3677830.1"/>
    </source>
</evidence>
<accession>A0ACB8Y246</accession>
<comment type="caution">
    <text evidence="1">The sequence shown here is derived from an EMBL/GenBank/DDBJ whole genome shotgun (WGS) entry which is preliminary data.</text>
</comment>
<evidence type="ECO:0000313" key="2">
    <source>
        <dbReference type="Proteomes" id="UP001055879"/>
    </source>
</evidence>